<feature type="compositionally biased region" description="Gly residues" evidence="1">
    <location>
        <begin position="358"/>
        <end position="371"/>
    </location>
</feature>
<organism evidence="2 3">
    <name type="scientific">Glycomyces buryatensis</name>
    <dbReference type="NCBI Taxonomy" id="2570927"/>
    <lineage>
        <taxon>Bacteria</taxon>
        <taxon>Bacillati</taxon>
        <taxon>Actinomycetota</taxon>
        <taxon>Actinomycetes</taxon>
        <taxon>Glycomycetales</taxon>
        <taxon>Glycomycetaceae</taxon>
        <taxon>Glycomyces</taxon>
    </lineage>
</organism>
<evidence type="ECO:0000313" key="3">
    <source>
        <dbReference type="Proteomes" id="UP000308760"/>
    </source>
</evidence>
<evidence type="ECO:0000313" key="2">
    <source>
        <dbReference type="EMBL" id="THV35705.1"/>
    </source>
</evidence>
<dbReference type="OrthoDB" id="3370651at2"/>
<dbReference type="InterPro" id="IPR032724">
    <property type="entry name" value="SCP1.201-like"/>
</dbReference>
<proteinExistence type="predicted"/>
<dbReference type="Pfam" id="PF14428">
    <property type="entry name" value="DddA-like"/>
    <property type="match status" value="1"/>
</dbReference>
<keyword evidence="3" id="KW-1185">Reference proteome</keyword>
<feature type="compositionally biased region" description="Pro residues" evidence="1">
    <location>
        <begin position="373"/>
        <end position="390"/>
    </location>
</feature>
<sequence length="522" mass="55459">MDSRPLTRRTRIKGGTAMLPLNLIDAHFCDIEGPLPLGDHHDPSAPDASAAPGRFRRWLLDDAAPLAIRDQVWADLIRRVRDTDEAEPLHLLLLGLAVPGLRRAAGRAKLQSPGTERADLEAEAITGFIAAISTVDLARRAICSQLCQAAHTAARSLGRSNRRQRHESEEALLREEPERVGTGHVDLILGSAVTAGVIDRAEAHLIGATRFDGEHLTAIARRTGRTPLAVGLCRRRAEERLCVWLKALRLTGLYTSPNPVSEAPGAALVSTLSETIADLRAAIEESERTQATVRAIRDVVEQLATQLRMDTDGSTNPLVEEGLGQLAQSQEKLEEALALYAAGDDTIERYIEGTLLGGGSTGGAGAGGHGGKPPSPPPPAPPQPSGPEPVPKLVHDLAERLPPGGKGKTTVVFAYDDNENGDAVRFESGRDRSAAEGLKTAYKRLIIMDHAEAKLAAAIRDSRPAAGPVVAVINNQPCGGLRGCDAVFPDLIPTGAKVMIYVKCESGTQLYGTYDGNGKAIA</sequence>
<reference evidence="3" key="1">
    <citation type="submission" date="2019-04" db="EMBL/GenBank/DDBJ databases">
        <title>Nocardioides xinjiangensis sp. nov.</title>
        <authorList>
            <person name="Liu S."/>
        </authorList>
    </citation>
    <scope>NUCLEOTIDE SEQUENCE [LARGE SCALE GENOMIC DNA]</scope>
    <source>
        <strain evidence="3">18</strain>
    </source>
</reference>
<accession>A0A4S8PZV0</accession>
<reference evidence="2 3" key="2">
    <citation type="submission" date="2019-05" db="EMBL/GenBank/DDBJ databases">
        <title>Glycomyces buryatensis sp. nov.</title>
        <authorList>
            <person name="Nikitina E."/>
        </authorList>
    </citation>
    <scope>NUCLEOTIDE SEQUENCE [LARGE SCALE GENOMIC DNA]</scope>
    <source>
        <strain evidence="2 3">18</strain>
    </source>
</reference>
<comment type="caution">
    <text evidence="2">The sequence shown here is derived from an EMBL/GenBank/DDBJ whole genome shotgun (WGS) entry which is preliminary data.</text>
</comment>
<dbReference type="EMBL" id="STGY01000073">
    <property type="protein sequence ID" value="THV35705.1"/>
    <property type="molecule type" value="Genomic_DNA"/>
</dbReference>
<name>A0A4S8PZV0_9ACTN</name>
<feature type="region of interest" description="Disordered" evidence="1">
    <location>
        <begin position="358"/>
        <end position="392"/>
    </location>
</feature>
<dbReference type="Proteomes" id="UP000308760">
    <property type="component" value="Unassembled WGS sequence"/>
</dbReference>
<gene>
    <name evidence="2" type="ORF">FAB82_22785</name>
</gene>
<dbReference type="AlphaFoldDB" id="A0A4S8PZV0"/>
<protein>
    <submittedName>
        <fullName evidence="2">Uncharacterized protein</fullName>
    </submittedName>
</protein>
<evidence type="ECO:0000256" key="1">
    <source>
        <dbReference type="SAM" id="MobiDB-lite"/>
    </source>
</evidence>